<keyword evidence="2" id="KW-1185">Reference proteome</keyword>
<sequence length="245" mass="26774">MSWGILRFTNHLPSDRLSRVSGLLPVTTRDGWNYLVCFFGSRRELTHQNSPEEKNESTGRNAVWTLQLPSSDLTDGLSGLHINEGTKRANFRDKIRAKLKDKTGSVVGAEIKDFVLEEAKVPLLEDPDGAVDADTDEFSLAETVVQVLEDPDGAVGADTDEFSLAETEVQVLKDPDGAVGTDTKAFAWVEADVQVKKGKFHPLPRVGFASDVIPNGKGVIIWCGNDGEVPGNPVQNIWLLRLAHV</sequence>
<dbReference type="EMBL" id="ML996251">
    <property type="protein sequence ID" value="KAF2729242.1"/>
    <property type="molecule type" value="Genomic_DNA"/>
</dbReference>
<evidence type="ECO:0000313" key="1">
    <source>
        <dbReference type="EMBL" id="KAF2729242.1"/>
    </source>
</evidence>
<dbReference type="OrthoDB" id="10250130at2759"/>
<evidence type="ECO:0000313" key="2">
    <source>
        <dbReference type="Proteomes" id="UP000799444"/>
    </source>
</evidence>
<accession>A0A9P4QKX8</accession>
<proteinExistence type="predicted"/>
<dbReference type="AlphaFoldDB" id="A0A9P4QKX8"/>
<protein>
    <submittedName>
        <fullName evidence="1">Uncharacterized protein</fullName>
    </submittedName>
</protein>
<gene>
    <name evidence="1" type="ORF">EJ04DRAFT_76123</name>
</gene>
<reference evidence="1" key="1">
    <citation type="journal article" date="2020" name="Stud. Mycol.">
        <title>101 Dothideomycetes genomes: a test case for predicting lifestyles and emergence of pathogens.</title>
        <authorList>
            <person name="Haridas S."/>
            <person name="Albert R."/>
            <person name="Binder M."/>
            <person name="Bloem J."/>
            <person name="Labutti K."/>
            <person name="Salamov A."/>
            <person name="Andreopoulos B."/>
            <person name="Baker S."/>
            <person name="Barry K."/>
            <person name="Bills G."/>
            <person name="Bluhm B."/>
            <person name="Cannon C."/>
            <person name="Castanera R."/>
            <person name="Culley D."/>
            <person name="Daum C."/>
            <person name="Ezra D."/>
            <person name="Gonzalez J."/>
            <person name="Henrissat B."/>
            <person name="Kuo A."/>
            <person name="Liang C."/>
            <person name="Lipzen A."/>
            <person name="Lutzoni F."/>
            <person name="Magnuson J."/>
            <person name="Mondo S."/>
            <person name="Nolan M."/>
            <person name="Ohm R."/>
            <person name="Pangilinan J."/>
            <person name="Park H.-J."/>
            <person name="Ramirez L."/>
            <person name="Alfaro M."/>
            <person name="Sun H."/>
            <person name="Tritt A."/>
            <person name="Yoshinaga Y."/>
            <person name="Zwiers L.-H."/>
            <person name="Turgeon B."/>
            <person name="Goodwin S."/>
            <person name="Spatafora J."/>
            <person name="Crous P."/>
            <person name="Grigoriev I."/>
        </authorList>
    </citation>
    <scope>NUCLEOTIDE SEQUENCE</scope>
    <source>
        <strain evidence="1">CBS 125425</strain>
    </source>
</reference>
<comment type="caution">
    <text evidence="1">The sequence shown here is derived from an EMBL/GenBank/DDBJ whole genome shotgun (WGS) entry which is preliminary data.</text>
</comment>
<dbReference type="Proteomes" id="UP000799444">
    <property type="component" value="Unassembled WGS sequence"/>
</dbReference>
<organism evidence="1 2">
    <name type="scientific">Polyplosphaeria fusca</name>
    <dbReference type="NCBI Taxonomy" id="682080"/>
    <lineage>
        <taxon>Eukaryota</taxon>
        <taxon>Fungi</taxon>
        <taxon>Dikarya</taxon>
        <taxon>Ascomycota</taxon>
        <taxon>Pezizomycotina</taxon>
        <taxon>Dothideomycetes</taxon>
        <taxon>Pleosporomycetidae</taxon>
        <taxon>Pleosporales</taxon>
        <taxon>Tetraplosphaeriaceae</taxon>
        <taxon>Polyplosphaeria</taxon>
    </lineage>
</organism>
<name>A0A9P4QKX8_9PLEO</name>